<organism evidence="8 9">
    <name type="scientific">Prymnesium parvum</name>
    <name type="common">Toxic golden alga</name>
    <dbReference type="NCBI Taxonomy" id="97485"/>
    <lineage>
        <taxon>Eukaryota</taxon>
        <taxon>Haptista</taxon>
        <taxon>Haptophyta</taxon>
        <taxon>Prymnesiophyceae</taxon>
        <taxon>Prymnesiales</taxon>
        <taxon>Prymnesiaceae</taxon>
        <taxon>Prymnesium</taxon>
    </lineage>
</organism>
<dbReference type="Pfam" id="PF00962">
    <property type="entry name" value="A_deaminase"/>
    <property type="match status" value="1"/>
</dbReference>
<name>A0AB34J3D6_PRYPA</name>
<dbReference type="PANTHER" id="PTHR11409">
    <property type="entry name" value="ADENOSINE DEAMINASE"/>
    <property type="match status" value="1"/>
</dbReference>
<evidence type="ECO:0000256" key="6">
    <source>
        <dbReference type="ARBA" id="ARBA00022833"/>
    </source>
</evidence>
<evidence type="ECO:0000256" key="1">
    <source>
        <dbReference type="ARBA" id="ARBA00001947"/>
    </source>
</evidence>
<keyword evidence="4" id="KW-0479">Metal-binding</keyword>
<dbReference type="GO" id="GO:0006154">
    <property type="term" value="P:adenosine catabolic process"/>
    <property type="evidence" value="ECO:0007669"/>
    <property type="project" value="TreeGrafter"/>
</dbReference>
<dbReference type="GO" id="GO:0005829">
    <property type="term" value="C:cytosol"/>
    <property type="evidence" value="ECO:0007669"/>
    <property type="project" value="TreeGrafter"/>
</dbReference>
<comment type="similarity">
    <text evidence="2">Belongs to the metallo-dependent hydrolases superfamily. Adenosine and AMP deaminases family.</text>
</comment>
<comment type="cofactor">
    <cofactor evidence="1">
        <name>Zn(2+)</name>
        <dbReference type="ChEBI" id="CHEBI:29105"/>
    </cofactor>
</comment>
<dbReference type="PANTHER" id="PTHR11409:SF43">
    <property type="entry name" value="ADENOSINE DEAMINASE"/>
    <property type="match status" value="1"/>
</dbReference>
<sequence>MVPGSPEQRARAALEEKRAAAISIKSLDRAFTSGALFHWATGTKEARHRVDRVIKEREAAHAEQVKVAKAKHYARTSFVWSSDKYPADEGPWNQPLISGYRIAGTETEFKHELFAKLCADVIASGLLLQPNAGGEWSAGEGCANLLDAIERGASRIGHAIHALATPSTGLPDRVGAKLSLLGVATVAELMKKRKIVAEVCTIANGMVHSIEAERYGTSPLKLLLRAGVPVVLGSANAGMWYGGDGTDVHEQLKLALSSGLLKRTEAAEIMARSFEITRALPPEMKQRFINQARMWATSGEPLQALPKADMYGNLNGLLPHWWVCSQAEQQNVPCPSLIEEGAKWRDMREFGGSYEQRCAIIRRAGHEALPSQILAVAARCEQRNVRLIELSIEPHGDLYNYFRMCSAGRSLAYERHGVYVGFVVRFRREVAERETGHIEGSVKRGYELLKAALSFNQLWSASLDVEVNEGEDD</sequence>
<evidence type="ECO:0000256" key="3">
    <source>
        <dbReference type="ARBA" id="ARBA00012784"/>
    </source>
</evidence>
<dbReference type="Gene3D" id="3.20.20.140">
    <property type="entry name" value="Metal-dependent hydrolases"/>
    <property type="match status" value="2"/>
</dbReference>
<dbReference type="GO" id="GO:0004000">
    <property type="term" value="F:adenosine deaminase activity"/>
    <property type="evidence" value="ECO:0007669"/>
    <property type="project" value="UniProtKB-ARBA"/>
</dbReference>
<comment type="caution">
    <text evidence="8">The sequence shown here is derived from an EMBL/GenBank/DDBJ whole genome shotgun (WGS) entry which is preliminary data.</text>
</comment>
<evidence type="ECO:0000256" key="5">
    <source>
        <dbReference type="ARBA" id="ARBA00022801"/>
    </source>
</evidence>
<dbReference type="InterPro" id="IPR001365">
    <property type="entry name" value="A_deaminase_dom"/>
</dbReference>
<dbReference type="GO" id="GO:0043103">
    <property type="term" value="P:hypoxanthine salvage"/>
    <property type="evidence" value="ECO:0007669"/>
    <property type="project" value="TreeGrafter"/>
</dbReference>
<keyword evidence="6" id="KW-0862">Zinc</keyword>
<dbReference type="InterPro" id="IPR006330">
    <property type="entry name" value="Ado/ade_deaminase"/>
</dbReference>
<dbReference type="InterPro" id="IPR032466">
    <property type="entry name" value="Metal_Hydrolase"/>
</dbReference>
<keyword evidence="5" id="KW-0378">Hydrolase</keyword>
<reference evidence="8 9" key="1">
    <citation type="journal article" date="2024" name="Science">
        <title>Giant polyketide synthase enzymes in the biosynthesis of giant marine polyether toxins.</title>
        <authorList>
            <person name="Fallon T.R."/>
            <person name="Shende V.V."/>
            <person name="Wierzbicki I.H."/>
            <person name="Pendleton A.L."/>
            <person name="Watervoot N.F."/>
            <person name="Auber R.P."/>
            <person name="Gonzalez D.J."/>
            <person name="Wisecaver J.H."/>
            <person name="Moore B.S."/>
        </authorList>
    </citation>
    <scope>NUCLEOTIDE SEQUENCE [LARGE SCALE GENOMIC DNA]</scope>
    <source>
        <strain evidence="8 9">12B1</strain>
    </source>
</reference>
<evidence type="ECO:0000313" key="9">
    <source>
        <dbReference type="Proteomes" id="UP001515480"/>
    </source>
</evidence>
<evidence type="ECO:0000256" key="2">
    <source>
        <dbReference type="ARBA" id="ARBA00006676"/>
    </source>
</evidence>
<accession>A0AB34J3D6</accession>
<evidence type="ECO:0000313" key="8">
    <source>
        <dbReference type="EMBL" id="KAL1511085.1"/>
    </source>
</evidence>
<dbReference type="GO" id="GO:0046103">
    <property type="term" value="P:inosine biosynthetic process"/>
    <property type="evidence" value="ECO:0007669"/>
    <property type="project" value="TreeGrafter"/>
</dbReference>
<dbReference type="EC" id="3.5.4.4" evidence="3"/>
<gene>
    <name evidence="8" type="ORF">AB1Y20_005908</name>
</gene>
<evidence type="ECO:0000259" key="7">
    <source>
        <dbReference type="Pfam" id="PF00962"/>
    </source>
</evidence>
<evidence type="ECO:0000256" key="4">
    <source>
        <dbReference type="ARBA" id="ARBA00022723"/>
    </source>
</evidence>
<feature type="domain" description="Adenosine deaminase" evidence="7">
    <location>
        <begin position="97"/>
        <end position="276"/>
    </location>
</feature>
<protein>
    <recommendedName>
        <fullName evidence="3">adenosine deaminase</fullName>
        <ecNumber evidence="3">3.5.4.4</ecNumber>
    </recommendedName>
</protein>
<dbReference type="EMBL" id="JBGBPQ010000014">
    <property type="protein sequence ID" value="KAL1511085.1"/>
    <property type="molecule type" value="Genomic_DNA"/>
</dbReference>
<dbReference type="Proteomes" id="UP001515480">
    <property type="component" value="Unassembled WGS sequence"/>
</dbReference>
<dbReference type="SUPFAM" id="SSF51556">
    <property type="entry name" value="Metallo-dependent hydrolases"/>
    <property type="match status" value="1"/>
</dbReference>
<dbReference type="AlphaFoldDB" id="A0AB34J3D6"/>
<keyword evidence="9" id="KW-1185">Reference proteome</keyword>
<proteinExistence type="inferred from homology"/>
<dbReference type="GO" id="GO:0046872">
    <property type="term" value="F:metal ion binding"/>
    <property type="evidence" value="ECO:0007669"/>
    <property type="project" value="UniProtKB-KW"/>
</dbReference>